<feature type="domain" description="DUF6570" evidence="2">
    <location>
        <begin position="474"/>
        <end position="585"/>
    </location>
</feature>
<dbReference type="Pfam" id="PF20209">
    <property type="entry name" value="DUF6570"/>
    <property type="match status" value="1"/>
</dbReference>
<evidence type="ECO:0000256" key="1">
    <source>
        <dbReference type="SAM" id="Coils"/>
    </source>
</evidence>
<dbReference type="PANTHER" id="PTHR40552">
    <property type="entry name" value="AT05186P-RELATED"/>
    <property type="match status" value="1"/>
</dbReference>
<accession>A0AAE1LH03</accession>
<reference evidence="3" key="2">
    <citation type="journal article" date="2023" name="BMC Genomics">
        <title>Pest status, molecular evolution, and epigenetic factors derived from the genome assembly of Frankliniella fusca, a thysanopteran phytovirus vector.</title>
        <authorList>
            <person name="Catto M.A."/>
            <person name="Labadie P.E."/>
            <person name="Jacobson A.L."/>
            <person name="Kennedy G.G."/>
            <person name="Srinivasan R."/>
            <person name="Hunt B.G."/>
        </authorList>
    </citation>
    <scope>NUCLEOTIDE SEQUENCE</scope>
    <source>
        <strain evidence="3">PL_HMW_Pooled</strain>
    </source>
</reference>
<evidence type="ECO:0000313" key="3">
    <source>
        <dbReference type="EMBL" id="KAK3918379.1"/>
    </source>
</evidence>
<evidence type="ECO:0000259" key="2">
    <source>
        <dbReference type="Pfam" id="PF20209"/>
    </source>
</evidence>
<sequence>MRVLSGTFDQSDCVRFPRYGGRQCSANAVAALCKAHVLNPNLWTFLNVDECLMAGNKLFEHSYEILPTSYSNIIYLRPDELYSCVMFPENEIKFQADVNNEYYGTSMNNIATVNFGMVNYCIDDAVLCFLHNFNYGVFTCKLQCVAIMKIVDEYFLFDSHKRGKNGLTDGQNGTAVLMSFTNIKNLVLHLKNLFKCTSCLPTNNTVQCASCQFTIIPIFVGNVTNLELARNAKKNKSNAKKLKKNNLQSNIQKQKVESETIPASTTDLVNKIYDLRIQSSEPKYERTEEMKVKNVLQMSNRYKTNVEVRESKISQNREKYQTDEVFREFHSSKMRQKYHNDELYHDKLSGKMREKMREKYQIDEDYHNKVLENAKTSYHTPQGAKRKSNYQHMYHSSKKTKICLHERFNEQKKEMPTIICTGCAQLFFKKSTVSELSLKIDQTLSITYVCTYRQHLGENESGNVCSTCANHIKKGKVPHFAATNGLVFDPLPQELTGLTTLEERLVSARIPFMQIRELGYQKQLGLKGNCVNVPIDINKTVTCLPRMDSEDDTLLVQLMRRMSDKTPYAFENVRPEKVFNAARYLPGWKDLDLDCSLNSTTQTVAVNCYLKL</sequence>
<dbReference type="InterPro" id="IPR046700">
    <property type="entry name" value="DUF6570"/>
</dbReference>
<dbReference type="SUPFAM" id="SSF54001">
    <property type="entry name" value="Cysteine proteinases"/>
    <property type="match status" value="1"/>
</dbReference>
<keyword evidence="3" id="KW-0401">Integrin</keyword>
<dbReference type="Gene3D" id="3.90.70.120">
    <property type="match status" value="1"/>
</dbReference>
<keyword evidence="4" id="KW-1185">Reference proteome</keyword>
<dbReference type="PANTHER" id="PTHR40552:SF6">
    <property type="entry name" value="FI09606P-RELATED"/>
    <property type="match status" value="1"/>
</dbReference>
<dbReference type="AlphaFoldDB" id="A0AAE1LH03"/>
<protein>
    <submittedName>
        <fullName evidence="3">Integrin alpha-PS5</fullName>
    </submittedName>
</protein>
<dbReference type="InterPro" id="IPR038765">
    <property type="entry name" value="Papain-like_cys_pep_sf"/>
</dbReference>
<dbReference type="GO" id="GO:0007229">
    <property type="term" value="P:integrin-mediated signaling pathway"/>
    <property type="evidence" value="ECO:0007669"/>
    <property type="project" value="UniProtKB-KW"/>
</dbReference>
<proteinExistence type="predicted"/>
<keyword evidence="1" id="KW-0175">Coiled coil</keyword>
<feature type="coiled-coil region" evidence="1">
    <location>
        <begin position="225"/>
        <end position="259"/>
    </location>
</feature>
<organism evidence="3 4">
    <name type="scientific">Frankliniella fusca</name>
    <dbReference type="NCBI Taxonomy" id="407009"/>
    <lineage>
        <taxon>Eukaryota</taxon>
        <taxon>Metazoa</taxon>
        <taxon>Ecdysozoa</taxon>
        <taxon>Arthropoda</taxon>
        <taxon>Hexapoda</taxon>
        <taxon>Insecta</taxon>
        <taxon>Pterygota</taxon>
        <taxon>Neoptera</taxon>
        <taxon>Paraneoptera</taxon>
        <taxon>Thysanoptera</taxon>
        <taxon>Terebrantia</taxon>
        <taxon>Thripoidea</taxon>
        <taxon>Thripidae</taxon>
        <taxon>Frankliniella</taxon>
    </lineage>
</organism>
<dbReference type="Proteomes" id="UP001219518">
    <property type="component" value="Unassembled WGS sequence"/>
</dbReference>
<reference evidence="3" key="1">
    <citation type="submission" date="2021-07" db="EMBL/GenBank/DDBJ databases">
        <authorList>
            <person name="Catto M.A."/>
            <person name="Jacobson A."/>
            <person name="Kennedy G."/>
            <person name="Labadie P."/>
            <person name="Hunt B.G."/>
            <person name="Srinivasan R."/>
        </authorList>
    </citation>
    <scope>NUCLEOTIDE SEQUENCE</scope>
    <source>
        <strain evidence="3">PL_HMW_Pooled</strain>
        <tissue evidence="3">Head</tissue>
    </source>
</reference>
<gene>
    <name evidence="3" type="ORF">KUF71_000951</name>
</gene>
<name>A0AAE1LH03_9NEOP</name>
<dbReference type="EMBL" id="JAHWGI010000935">
    <property type="protein sequence ID" value="KAK3918379.1"/>
    <property type="molecule type" value="Genomic_DNA"/>
</dbReference>
<comment type="caution">
    <text evidence="3">The sequence shown here is derived from an EMBL/GenBank/DDBJ whole genome shotgun (WGS) entry which is preliminary data.</text>
</comment>
<evidence type="ECO:0000313" key="4">
    <source>
        <dbReference type="Proteomes" id="UP001219518"/>
    </source>
</evidence>